<dbReference type="OrthoDB" id="7269965at2"/>
<dbReference type="GO" id="GO:0050920">
    <property type="term" value="P:regulation of chemotaxis"/>
    <property type="evidence" value="ECO:0007669"/>
    <property type="project" value="InterPro"/>
</dbReference>
<feature type="compositionally biased region" description="Basic and acidic residues" evidence="1">
    <location>
        <begin position="151"/>
        <end position="161"/>
    </location>
</feature>
<comment type="caution">
    <text evidence="2">The sequence shown here is derived from an EMBL/GenBank/DDBJ whole genome shotgun (WGS) entry which is preliminary data.</text>
</comment>
<dbReference type="SUPFAM" id="SSF75708">
    <property type="entry name" value="Chemotaxis phosphatase CheZ"/>
    <property type="match status" value="1"/>
</dbReference>
<dbReference type="GO" id="GO:0003824">
    <property type="term" value="F:catalytic activity"/>
    <property type="evidence" value="ECO:0007669"/>
    <property type="project" value="InterPro"/>
</dbReference>
<dbReference type="Gene3D" id="1.10.287.500">
    <property type="entry name" value="Helix hairpin bin"/>
    <property type="match status" value="1"/>
</dbReference>
<gene>
    <name evidence="2" type="ORF">EOI86_08455</name>
</gene>
<reference evidence="3" key="1">
    <citation type="submission" date="2019-01" db="EMBL/GenBank/DDBJ databases">
        <title>Gri0909 isolated from a small marine red alga.</title>
        <authorList>
            <person name="Kim J."/>
            <person name="Jeong S.E."/>
            <person name="Jeon C.O."/>
        </authorList>
    </citation>
    <scope>NUCLEOTIDE SEQUENCE [LARGE SCALE GENOMIC DNA]</scope>
    <source>
        <strain evidence="3">Gri0909</strain>
    </source>
</reference>
<evidence type="ECO:0000313" key="3">
    <source>
        <dbReference type="Proteomes" id="UP000287447"/>
    </source>
</evidence>
<dbReference type="AlphaFoldDB" id="A0A437QXL0"/>
<dbReference type="Proteomes" id="UP000287447">
    <property type="component" value="Unassembled WGS sequence"/>
</dbReference>
<sequence length="186" mass="21055">MPKSVSDFDEEKLRAEVLGLFQYIQRFREEIAHMIQPDAEDEKTRFQSISEQLDAIIAATETATHAILEGMEQIDAVNAKLREVKDPEEIGPLCDELEQISMNTMESCTFQDITGQRVTKIVRSMQFVESRVDAMLEIWGRDEVQELAKKSSELSNKREGDEALLNGPALESEKSISQADIDALFD</sequence>
<name>A0A437QXL0_9PROT</name>
<evidence type="ECO:0000313" key="2">
    <source>
        <dbReference type="EMBL" id="RVU39258.1"/>
    </source>
</evidence>
<accession>A0A437QXL0</accession>
<feature type="region of interest" description="Disordered" evidence="1">
    <location>
        <begin position="151"/>
        <end position="174"/>
    </location>
</feature>
<dbReference type="RefSeq" id="WP_127764629.1">
    <property type="nucleotide sequence ID" value="NZ_SADE01000001.1"/>
</dbReference>
<evidence type="ECO:0008006" key="4">
    <source>
        <dbReference type="Google" id="ProtNLM"/>
    </source>
</evidence>
<evidence type="ECO:0000256" key="1">
    <source>
        <dbReference type="SAM" id="MobiDB-lite"/>
    </source>
</evidence>
<keyword evidence="3" id="KW-1185">Reference proteome</keyword>
<dbReference type="EMBL" id="SADE01000001">
    <property type="protein sequence ID" value="RVU39258.1"/>
    <property type="molecule type" value="Genomic_DNA"/>
</dbReference>
<dbReference type="InterPro" id="IPR007439">
    <property type="entry name" value="Chemotax_Pase_CheZ"/>
</dbReference>
<dbReference type="GO" id="GO:0009288">
    <property type="term" value="C:bacterial-type flagellum"/>
    <property type="evidence" value="ECO:0007669"/>
    <property type="project" value="InterPro"/>
</dbReference>
<protein>
    <recommendedName>
        <fullName evidence="4">Chemotaxis protein CheZ</fullName>
    </recommendedName>
</protein>
<organism evidence="2 3">
    <name type="scientific">Hwanghaeella grinnelliae</name>
    <dbReference type="NCBI Taxonomy" id="2500179"/>
    <lineage>
        <taxon>Bacteria</taxon>
        <taxon>Pseudomonadati</taxon>
        <taxon>Pseudomonadota</taxon>
        <taxon>Alphaproteobacteria</taxon>
        <taxon>Rhodospirillales</taxon>
        <taxon>Rhodospirillaceae</taxon>
        <taxon>Hwanghaeella</taxon>
    </lineage>
</organism>
<dbReference type="Pfam" id="PF04344">
    <property type="entry name" value="CheZ"/>
    <property type="match status" value="1"/>
</dbReference>
<proteinExistence type="predicted"/>